<dbReference type="InterPro" id="IPR050625">
    <property type="entry name" value="ParA/MinD_ATPase"/>
</dbReference>
<evidence type="ECO:0000313" key="4">
    <source>
        <dbReference type="Proteomes" id="UP000681340"/>
    </source>
</evidence>
<evidence type="ECO:0000313" key="3">
    <source>
        <dbReference type="EMBL" id="GIM66105.1"/>
    </source>
</evidence>
<dbReference type="AlphaFoldDB" id="A0A919S796"/>
<dbReference type="Pfam" id="PF01656">
    <property type="entry name" value="CbiA"/>
    <property type="match status" value="1"/>
</dbReference>
<dbReference type="GO" id="GO:0005829">
    <property type="term" value="C:cytosol"/>
    <property type="evidence" value="ECO:0007669"/>
    <property type="project" value="TreeGrafter"/>
</dbReference>
<evidence type="ECO:0000259" key="2">
    <source>
        <dbReference type="Pfam" id="PF01656"/>
    </source>
</evidence>
<dbReference type="SUPFAM" id="SSF52540">
    <property type="entry name" value="P-loop containing nucleoside triphosphate hydrolases"/>
    <property type="match status" value="1"/>
</dbReference>
<dbReference type="PANTHER" id="PTHR43384:SF14">
    <property type="entry name" value="ESX-1 SECRETION-ASSOCIATED PROTEIN ESPI"/>
    <property type="match status" value="1"/>
</dbReference>
<reference evidence="3" key="1">
    <citation type="submission" date="2021-03" db="EMBL/GenBank/DDBJ databases">
        <title>Whole genome shotgun sequence of Actinoplanes auranticolor NBRC 12245.</title>
        <authorList>
            <person name="Komaki H."/>
            <person name="Tamura T."/>
        </authorList>
    </citation>
    <scope>NUCLEOTIDE SEQUENCE</scope>
    <source>
        <strain evidence="3">NBRC 12245</strain>
    </source>
</reference>
<accession>A0A919S796</accession>
<dbReference type="RefSeq" id="WP_212988203.1">
    <property type="nucleotide sequence ID" value="NZ_BAABEA010000009.1"/>
</dbReference>
<keyword evidence="4" id="KW-1185">Reference proteome</keyword>
<organism evidence="3 4">
    <name type="scientific">Actinoplanes auranticolor</name>
    <dbReference type="NCBI Taxonomy" id="47988"/>
    <lineage>
        <taxon>Bacteria</taxon>
        <taxon>Bacillati</taxon>
        <taxon>Actinomycetota</taxon>
        <taxon>Actinomycetes</taxon>
        <taxon>Micromonosporales</taxon>
        <taxon>Micromonosporaceae</taxon>
        <taxon>Actinoplanes</taxon>
    </lineage>
</organism>
<dbReference type="InterPro" id="IPR002586">
    <property type="entry name" value="CobQ/CobB/MinD/ParA_Nub-bd_dom"/>
</dbReference>
<dbReference type="PANTHER" id="PTHR43384">
    <property type="entry name" value="SEPTUM SITE-DETERMINING PROTEIN MIND HOMOLOG, CHLOROPLASTIC-RELATED"/>
    <property type="match status" value="1"/>
</dbReference>
<feature type="compositionally biased region" description="Low complexity" evidence="1">
    <location>
        <begin position="26"/>
        <end position="39"/>
    </location>
</feature>
<dbReference type="GO" id="GO:0016887">
    <property type="term" value="F:ATP hydrolysis activity"/>
    <property type="evidence" value="ECO:0007669"/>
    <property type="project" value="TreeGrafter"/>
</dbReference>
<dbReference type="EMBL" id="BOQL01000018">
    <property type="protein sequence ID" value="GIM66105.1"/>
    <property type="molecule type" value="Genomic_DNA"/>
</dbReference>
<evidence type="ECO:0000256" key="1">
    <source>
        <dbReference type="SAM" id="MobiDB-lite"/>
    </source>
</evidence>
<sequence>MTDENWQAQLLRSMDPAMTPADRTDSPAGPASTAAGPATGPVPAPPPSVFHAGTAIDTDEQTATLHRNAGVHGDPLVRRWIGTLRTALGRQATHEIEELAGLAERANLPITTGRRITVAGVRGGSGKSTVSALLTTTLAGVRRDPVLAVDADPDAGSLPLRLGPLGVGVRTASDNGIAQVSAFDQIARHLARTVTGVWLWRRALSAALGRQDEAHAALLLRDRVRFLGRYFAVTVADLGAGLHGAANRALITDSHAVVLTGAATLDGVLGADAALRRLGEDFGDGLLARTVLVLSTTVPGPLGVDLREAADRLRAYGAAVVVLPYDRHLALGAAIDQRRIGTATRTAALRVAAETMDRAIRG</sequence>
<name>A0A919S796_9ACTN</name>
<dbReference type="GO" id="GO:0051782">
    <property type="term" value="P:negative regulation of cell division"/>
    <property type="evidence" value="ECO:0007669"/>
    <property type="project" value="TreeGrafter"/>
</dbReference>
<feature type="region of interest" description="Disordered" evidence="1">
    <location>
        <begin position="16"/>
        <end position="48"/>
    </location>
</feature>
<dbReference type="GO" id="GO:0009898">
    <property type="term" value="C:cytoplasmic side of plasma membrane"/>
    <property type="evidence" value="ECO:0007669"/>
    <property type="project" value="TreeGrafter"/>
</dbReference>
<proteinExistence type="predicted"/>
<dbReference type="Proteomes" id="UP000681340">
    <property type="component" value="Unassembled WGS sequence"/>
</dbReference>
<dbReference type="InterPro" id="IPR027417">
    <property type="entry name" value="P-loop_NTPase"/>
</dbReference>
<comment type="caution">
    <text evidence="3">The sequence shown here is derived from an EMBL/GenBank/DDBJ whole genome shotgun (WGS) entry which is preliminary data.</text>
</comment>
<protein>
    <recommendedName>
        <fullName evidence="2">CobQ/CobB/MinD/ParA nucleotide binding domain-containing protein</fullName>
    </recommendedName>
</protein>
<dbReference type="GO" id="GO:0005524">
    <property type="term" value="F:ATP binding"/>
    <property type="evidence" value="ECO:0007669"/>
    <property type="project" value="TreeGrafter"/>
</dbReference>
<gene>
    <name evidence="3" type="ORF">Aau02nite_21700</name>
</gene>
<feature type="domain" description="CobQ/CobB/MinD/ParA nucleotide binding" evidence="2">
    <location>
        <begin position="116"/>
        <end position="201"/>
    </location>
</feature>
<dbReference type="Gene3D" id="3.40.50.300">
    <property type="entry name" value="P-loop containing nucleotide triphosphate hydrolases"/>
    <property type="match status" value="1"/>
</dbReference>